<reference evidence="2" key="2">
    <citation type="submission" date="2015-01" db="EMBL/GenBank/DDBJ databases">
        <title>Evolutionary Origins and Diversification of the Mycorrhizal Mutualists.</title>
        <authorList>
            <consortium name="DOE Joint Genome Institute"/>
            <consortium name="Mycorrhizal Genomics Consortium"/>
            <person name="Kohler A."/>
            <person name="Kuo A."/>
            <person name="Nagy L.G."/>
            <person name="Floudas D."/>
            <person name="Copeland A."/>
            <person name="Barry K.W."/>
            <person name="Cichocki N."/>
            <person name="Veneault-Fourrey C."/>
            <person name="LaButti K."/>
            <person name="Lindquist E.A."/>
            <person name="Lipzen A."/>
            <person name="Lundell T."/>
            <person name="Morin E."/>
            <person name="Murat C."/>
            <person name="Riley R."/>
            <person name="Ohm R."/>
            <person name="Sun H."/>
            <person name="Tunlid A."/>
            <person name="Henrissat B."/>
            <person name="Grigoriev I.V."/>
            <person name="Hibbett D.S."/>
            <person name="Martin F."/>
        </authorList>
    </citation>
    <scope>NUCLEOTIDE SEQUENCE [LARGE SCALE GENOMIC DNA]</scope>
    <source>
        <strain evidence="2">Ve08.2h10</strain>
    </source>
</reference>
<dbReference type="Proteomes" id="UP000054538">
    <property type="component" value="Unassembled WGS sequence"/>
</dbReference>
<name>A0A0D0CMZ3_9AGAM</name>
<evidence type="ECO:0000313" key="1">
    <source>
        <dbReference type="EMBL" id="KIK71986.1"/>
    </source>
</evidence>
<protein>
    <submittedName>
        <fullName evidence="1">Uncharacterized protein</fullName>
    </submittedName>
</protein>
<reference evidence="1 2" key="1">
    <citation type="submission" date="2014-04" db="EMBL/GenBank/DDBJ databases">
        <authorList>
            <consortium name="DOE Joint Genome Institute"/>
            <person name="Kuo A."/>
            <person name="Kohler A."/>
            <person name="Jargeat P."/>
            <person name="Nagy L.G."/>
            <person name="Floudas D."/>
            <person name="Copeland A."/>
            <person name="Barry K.W."/>
            <person name="Cichocki N."/>
            <person name="Veneault-Fourrey C."/>
            <person name="LaButti K."/>
            <person name="Lindquist E.A."/>
            <person name="Lipzen A."/>
            <person name="Lundell T."/>
            <person name="Morin E."/>
            <person name="Murat C."/>
            <person name="Sun H."/>
            <person name="Tunlid A."/>
            <person name="Henrissat B."/>
            <person name="Grigoriev I.V."/>
            <person name="Hibbett D.S."/>
            <person name="Martin F."/>
            <person name="Nordberg H.P."/>
            <person name="Cantor M.N."/>
            <person name="Hua S.X."/>
        </authorList>
    </citation>
    <scope>NUCLEOTIDE SEQUENCE [LARGE SCALE GENOMIC DNA]</scope>
    <source>
        <strain evidence="1 2">Ve08.2h10</strain>
    </source>
</reference>
<accession>A0A0D0CMZ3</accession>
<evidence type="ECO:0000313" key="2">
    <source>
        <dbReference type="Proteomes" id="UP000054538"/>
    </source>
</evidence>
<dbReference type="InParanoid" id="A0A0D0CMZ3"/>
<proteinExistence type="predicted"/>
<dbReference type="EMBL" id="KN831379">
    <property type="protein sequence ID" value="KIK71986.1"/>
    <property type="molecule type" value="Genomic_DNA"/>
</dbReference>
<keyword evidence="2" id="KW-1185">Reference proteome</keyword>
<gene>
    <name evidence="1" type="ORF">PAXRUDRAFT_22544</name>
</gene>
<dbReference type="AlphaFoldDB" id="A0A0D0CMZ3"/>
<organism evidence="1 2">
    <name type="scientific">Paxillus rubicundulus Ve08.2h10</name>
    <dbReference type="NCBI Taxonomy" id="930991"/>
    <lineage>
        <taxon>Eukaryota</taxon>
        <taxon>Fungi</taxon>
        <taxon>Dikarya</taxon>
        <taxon>Basidiomycota</taxon>
        <taxon>Agaricomycotina</taxon>
        <taxon>Agaricomycetes</taxon>
        <taxon>Agaricomycetidae</taxon>
        <taxon>Boletales</taxon>
        <taxon>Paxilineae</taxon>
        <taxon>Paxillaceae</taxon>
        <taxon>Paxillus</taxon>
    </lineage>
</organism>
<sequence length="137" mass="14581">MQNLGSALELIATPVNPLLDPQPRPSSDLKDQIIKDLDLQLSSMAWVIEALQKQVQGQLAAPSFPTSSHRPLVLPASVSHQMQRLHLEISNSHPQSTFLALEAEGHPSSHLSLQLVSTISPPSSHVPTTSSGCGDGG</sequence>
<dbReference type="HOGENOM" id="CLU_1865790_0_0_1"/>